<comment type="subunit">
    <text evidence="3 13">Monomer.</text>
</comment>
<evidence type="ECO:0000256" key="6">
    <source>
        <dbReference type="ARBA" id="ARBA00022691"/>
    </source>
</evidence>
<dbReference type="Gene3D" id="3.40.1780.10">
    <property type="entry name" value="QueA-like"/>
    <property type="match status" value="1"/>
</dbReference>
<dbReference type="FunFam" id="2.40.10.240:FF:000002">
    <property type="entry name" value="S-adenosylmethionine:tRNA ribosyltransferase-isomerase"/>
    <property type="match status" value="1"/>
</dbReference>
<dbReference type="InterPro" id="IPR042118">
    <property type="entry name" value="QueA_dom1"/>
</dbReference>
<reference evidence="14 15" key="1">
    <citation type="submission" date="2019-09" db="EMBL/GenBank/DDBJ databases">
        <authorList>
            <person name="Valk L.C."/>
        </authorList>
    </citation>
    <scope>NUCLEOTIDE SEQUENCE [LARGE SCALE GENOMIC DNA]</scope>
    <source>
        <strain evidence="14">GalUA</strain>
    </source>
</reference>
<evidence type="ECO:0000256" key="3">
    <source>
        <dbReference type="ARBA" id="ARBA00011245"/>
    </source>
</evidence>
<keyword evidence="14" id="KW-0413">Isomerase</keyword>
<keyword evidence="6 13" id="KW-0949">S-adenosyl-L-methionine</keyword>
<keyword evidence="4 13" id="KW-0963">Cytoplasm</keyword>
<evidence type="ECO:0000256" key="12">
    <source>
        <dbReference type="ARBA" id="ARBA00076160"/>
    </source>
</evidence>
<dbReference type="Proteomes" id="UP000461768">
    <property type="component" value="Unassembled WGS sequence"/>
</dbReference>
<comment type="catalytic activity">
    <reaction evidence="8 13">
        <text>7-aminomethyl-7-carbaguanosine(34) in tRNA + S-adenosyl-L-methionine = epoxyqueuosine(34) in tRNA + adenine + L-methionine + 2 H(+)</text>
        <dbReference type="Rhea" id="RHEA:32155"/>
        <dbReference type="Rhea" id="RHEA-COMP:10342"/>
        <dbReference type="Rhea" id="RHEA-COMP:18582"/>
        <dbReference type="ChEBI" id="CHEBI:15378"/>
        <dbReference type="ChEBI" id="CHEBI:16708"/>
        <dbReference type="ChEBI" id="CHEBI:57844"/>
        <dbReference type="ChEBI" id="CHEBI:59789"/>
        <dbReference type="ChEBI" id="CHEBI:82833"/>
        <dbReference type="ChEBI" id="CHEBI:194443"/>
        <dbReference type="EC" id="2.4.99.17"/>
    </reaction>
</comment>
<dbReference type="InterPro" id="IPR036100">
    <property type="entry name" value="QueA_sf"/>
</dbReference>
<keyword evidence="7 13" id="KW-0671">Queuosine biosynthesis</keyword>
<dbReference type="OrthoDB" id="9805933at2"/>
<evidence type="ECO:0000256" key="13">
    <source>
        <dbReference type="HAMAP-Rule" id="MF_00113"/>
    </source>
</evidence>
<dbReference type="EC" id="2.4.99.17" evidence="10 13"/>
<gene>
    <name evidence="13 14" type="primary">queA</name>
    <name evidence="14" type="ORF">F7O84_03695</name>
</gene>
<evidence type="ECO:0000256" key="9">
    <source>
        <dbReference type="ARBA" id="ARBA00061210"/>
    </source>
</evidence>
<keyword evidence="15" id="KW-1185">Reference proteome</keyword>
<dbReference type="InterPro" id="IPR042119">
    <property type="entry name" value="QueA_dom2"/>
</dbReference>
<accession>A0A7V7UCH8</accession>
<dbReference type="PANTHER" id="PTHR30307">
    <property type="entry name" value="S-ADENOSYLMETHIONINE:TRNA RIBOSYLTRANSFERASE-ISOMERASE"/>
    <property type="match status" value="1"/>
</dbReference>
<dbReference type="NCBIfam" id="TIGR00113">
    <property type="entry name" value="queA"/>
    <property type="match status" value="1"/>
</dbReference>
<evidence type="ECO:0000313" key="14">
    <source>
        <dbReference type="EMBL" id="KAB1439507.1"/>
    </source>
</evidence>
<evidence type="ECO:0000256" key="1">
    <source>
        <dbReference type="ARBA" id="ARBA00004496"/>
    </source>
</evidence>
<evidence type="ECO:0000313" key="15">
    <source>
        <dbReference type="Proteomes" id="UP000461768"/>
    </source>
</evidence>
<reference evidence="14 15" key="2">
    <citation type="submission" date="2020-02" db="EMBL/GenBank/DDBJ databases">
        <title>Candidatus Galacturonibacter soehngenii shows hetero-acetogenic catabolism of galacturonic acid but lacks a canonical carbon monoxide dehydrogenase/acetyl-CoA synthase complex.</title>
        <authorList>
            <person name="Diender M."/>
            <person name="Stouten G.R."/>
            <person name="Petersen J.F."/>
            <person name="Nielsen P.H."/>
            <person name="Dueholm M.S."/>
            <person name="Pronk J.T."/>
            <person name="Van Loosdrecht M.C.M."/>
        </authorList>
    </citation>
    <scope>NUCLEOTIDE SEQUENCE [LARGE SCALE GENOMIC DNA]</scope>
    <source>
        <strain evidence="14">GalUA</strain>
    </source>
</reference>
<comment type="similarity">
    <text evidence="9 13">Belongs to the QueA family.</text>
</comment>
<dbReference type="SUPFAM" id="SSF111337">
    <property type="entry name" value="QueA-like"/>
    <property type="match status" value="1"/>
</dbReference>
<evidence type="ECO:0000256" key="11">
    <source>
        <dbReference type="ARBA" id="ARBA00069325"/>
    </source>
</evidence>
<organism evidence="14 15">
    <name type="scientific">Candidatus Galacturonatibacter soehngenii</name>
    <dbReference type="NCBI Taxonomy" id="2307010"/>
    <lineage>
        <taxon>Bacteria</taxon>
        <taxon>Bacillati</taxon>
        <taxon>Bacillota</taxon>
        <taxon>Clostridia</taxon>
        <taxon>Lachnospirales</taxon>
        <taxon>Lachnospiraceae</taxon>
        <taxon>Candidatus Galacturonatibacter</taxon>
    </lineage>
</organism>
<proteinExistence type="inferred from homology"/>
<dbReference type="EMBL" id="WAGX01000004">
    <property type="protein sequence ID" value="KAB1439507.1"/>
    <property type="molecule type" value="Genomic_DNA"/>
</dbReference>
<sequence length="341" mass="38196">MKLSDFNFDLPEELIAQDPIEDRSSSRLLVLDKNSGEIQHHVFKDIIDELQEGDCLVVNDTKVIPARLIGNRVGTDGRIEVLLLKRKADNVWETLVKPGKKAKIGTKITFGEGLLIGEVIDIVEEGNRLIRFEFEGIFEEILDKLGEMPLPPYITHELKDKNRYQTVYAKHEGSAAAPTAGLHFTNELLKAIEDKGVVIAKVTLHVGLGTFRPVKVDNILEHHMHSEFFFIEESEANKINQAKKAGKRVISVGTTSCRTLESAASQDGVVKATSGWTEIFIYPGYQFKVIDGLITNFHLPESTLLMLVSALAGKEHILNAYKTAVNERYRFFSFGDAMFIK</sequence>
<evidence type="ECO:0000256" key="2">
    <source>
        <dbReference type="ARBA" id="ARBA00004691"/>
    </source>
</evidence>
<dbReference type="GO" id="GO:0051075">
    <property type="term" value="F:S-adenosylmethionine:tRNA ribosyltransferase-isomerase activity"/>
    <property type="evidence" value="ECO:0007669"/>
    <property type="project" value="UniProtKB-EC"/>
</dbReference>
<evidence type="ECO:0000256" key="8">
    <source>
        <dbReference type="ARBA" id="ARBA00052751"/>
    </source>
</evidence>
<evidence type="ECO:0000256" key="10">
    <source>
        <dbReference type="ARBA" id="ARBA00066503"/>
    </source>
</evidence>
<name>A0A7V7UCH8_9FIRM</name>
<dbReference type="GO" id="GO:0005737">
    <property type="term" value="C:cytoplasm"/>
    <property type="evidence" value="ECO:0007669"/>
    <property type="project" value="UniProtKB-SubCell"/>
</dbReference>
<evidence type="ECO:0000256" key="5">
    <source>
        <dbReference type="ARBA" id="ARBA00022679"/>
    </source>
</evidence>
<comment type="subcellular location">
    <subcellularLocation>
        <location evidence="1 13">Cytoplasm</location>
    </subcellularLocation>
</comment>
<evidence type="ECO:0000256" key="4">
    <source>
        <dbReference type="ARBA" id="ARBA00022490"/>
    </source>
</evidence>
<comment type="caution">
    <text evidence="14">The sequence shown here is derived from an EMBL/GenBank/DDBJ whole genome shotgun (WGS) entry which is preliminary data.</text>
</comment>
<dbReference type="FunFam" id="3.40.1780.10:FF:000001">
    <property type="entry name" value="S-adenosylmethionine:tRNA ribosyltransferase-isomerase"/>
    <property type="match status" value="1"/>
</dbReference>
<dbReference type="AlphaFoldDB" id="A0A7V7UCH8"/>
<keyword evidence="14" id="KW-0328">Glycosyltransferase</keyword>
<keyword evidence="5 13" id="KW-0808">Transferase</keyword>
<dbReference type="UniPathway" id="UPA00392"/>
<comment type="pathway">
    <text evidence="2 13">tRNA modification; tRNA-queuosine biosynthesis.</text>
</comment>
<evidence type="ECO:0000256" key="7">
    <source>
        <dbReference type="ARBA" id="ARBA00022785"/>
    </source>
</evidence>
<dbReference type="RefSeq" id="WP_151142067.1">
    <property type="nucleotide sequence ID" value="NZ_WAGX01000004.1"/>
</dbReference>
<protein>
    <recommendedName>
        <fullName evidence="11 13">S-adenosylmethionine:tRNA ribosyltransferase-isomerase</fullName>
        <ecNumber evidence="10 13">2.4.99.17</ecNumber>
    </recommendedName>
    <alternativeName>
        <fullName evidence="12 13">Queuosine biosynthesis protein QueA</fullName>
    </alternativeName>
</protein>
<dbReference type="NCBIfam" id="NF001140">
    <property type="entry name" value="PRK00147.1"/>
    <property type="match status" value="1"/>
</dbReference>
<dbReference type="Gene3D" id="2.40.10.240">
    <property type="entry name" value="QueA-like"/>
    <property type="match status" value="1"/>
</dbReference>
<dbReference type="InterPro" id="IPR003699">
    <property type="entry name" value="QueA"/>
</dbReference>
<dbReference type="PANTHER" id="PTHR30307:SF0">
    <property type="entry name" value="S-ADENOSYLMETHIONINE:TRNA RIBOSYLTRANSFERASE-ISOMERASE"/>
    <property type="match status" value="1"/>
</dbReference>
<comment type="function">
    <text evidence="13">Transfers and isomerizes the ribose moiety from AdoMet to the 7-aminomethyl group of 7-deazaguanine (preQ1-tRNA) to give epoxyqueuosine (oQ-tRNA).</text>
</comment>
<dbReference type="GO" id="GO:0008616">
    <property type="term" value="P:tRNA queuosine(34) biosynthetic process"/>
    <property type="evidence" value="ECO:0007669"/>
    <property type="project" value="UniProtKB-UniRule"/>
</dbReference>
<dbReference type="HAMAP" id="MF_00113">
    <property type="entry name" value="QueA"/>
    <property type="match status" value="1"/>
</dbReference>
<dbReference type="Pfam" id="PF02547">
    <property type="entry name" value="Queuosine_synth"/>
    <property type="match status" value="1"/>
</dbReference>